<gene>
    <name evidence="1" type="ORF">UFOVP160_3</name>
</gene>
<organism evidence="1">
    <name type="scientific">uncultured Caudovirales phage</name>
    <dbReference type="NCBI Taxonomy" id="2100421"/>
    <lineage>
        <taxon>Viruses</taxon>
        <taxon>Duplodnaviria</taxon>
        <taxon>Heunggongvirae</taxon>
        <taxon>Uroviricota</taxon>
        <taxon>Caudoviricetes</taxon>
        <taxon>Peduoviridae</taxon>
        <taxon>Maltschvirus</taxon>
        <taxon>Maltschvirus maltsch</taxon>
    </lineage>
</organism>
<reference evidence="1" key="1">
    <citation type="submission" date="2020-05" db="EMBL/GenBank/DDBJ databases">
        <authorList>
            <person name="Chiriac C."/>
            <person name="Salcher M."/>
            <person name="Ghai R."/>
            <person name="Kavagutti S V."/>
        </authorList>
    </citation>
    <scope>NUCLEOTIDE SEQUENCE</scope>
</reference>
<proteinExistence type="predicted"/>
<accession>A0A6J7WGJ7</accession>
<name>A0A6J7WGJ7_9CAUD</name>
<sequence length="38" mass="4512">MNDFYNGAFFSGSFFSAIINTIEQTLVKLRSFTERRRF</sequence>
<dbReference type="EMBL" id="LR798210">
    <property type="protein sequence ID" value="CAB5187110.1"/>
    <property type="molecule type" value="Genomic_DNA"/>
</dbReference>
<protein>
    <submittedName>
        <fullName evidence="1">Uncharacterized protein</fullName>
    </submittedName>
</protein>
<evidence type="ECO:0000313" key="1">
    <source>
        <dbReference type="EMBL" id="CAB5187110.1"/>
    </source>
</evidence>